<dbReference type="InterPro" id="IPR036514">
    <property type="entry name" value="SGNH_hydro_sf"/>
</dbReference>
<dbReference type="AlphaFoldDB" id="A0A3D9JS14"/>
<sequence length="207" mass="23517">MQRLSEMLGGADQAFIVCLGDSITEQNEHTHGKLNYVGQLQEKLLKRFGRRQLVLNAGVSDDTTREILERLDRDALRFQPHVVALMIGMNDSLRGAGEVQQFKSNLSSIAEKVRSAGSKLILLTPNTINASLEENFIRDSYPLYIQAMRELSGAEQVPLCDVYQAFEERREKEPNSQWTLMNDCIHPNEYGHDLMAETLFRFLDLTA</sequence>
<reference evidence="2 3" key="1">
    <citation type="submission" date="2018-07" db="EMBL/GenBank/DDBJ databases">
        <title>Genomic Encyclopedia of Type Strains, Phase III (KMG-III): the genomes of soil and plant-associated and newly described type strains.</title>
        <authorList>
            <person name="Whitman W."/>
        </authorList>
    </citation>
    <scope>NUCLEOTIDE SEQUENCE [LARGE SCALE GENOMIC DNA]</scope>
    <source>
        <strain evidence="2 3">CECT 7287</strain>
    </source>
</reference>
<feature type="domain" description="SGNH hydrolase-type esterase" evidence="1">
    <location>
        <begin position="18"/>
        <end position="194"/>
    </location>
</feature>
<proteinExistence type="predicted"/>
<protein>
    <submittedName>
        <fullName evidence="2">Lysophospholipase L1-like esterase</fullName>
    </submittedName>
</protein>
<dbReference type="Gene3D" id="3.40.50.1110">
    <property type="entry name" value="SGNH hydrolase"/>
    <property type="match status" value="1"/>
</dbReference>
<evidence type="ECO:0000259" key="1">
    <source>
        <dbReference type="Pfam" id="PF13472"/>
    </source>
</evidence>
<evidence type="ECO:0000313" key="2">
    <source>
        <dbReference type="EMBL" id="RED76824.1"/>
    </source>
</evidence>
<dbReference type="Pfam" id="PF13472">
    <property type="entry name" value="Lipase_GDSL_2"/>
    <property type="match status" value="1"/>
</dbReference>
<dbReference type="OrthoDB" id="2513075at2"/>
<dbReference type="SUPFAM" id="SSF52266">
    <property type="entry name" value="SGNH hydrolase"/>
    <property type="match status" value="1"/>
</dbReference>
<dbReference type="PANTHER" id="PTHR30383">
    <property type="entry name" value="THIOESTERASE 1/PROTEASE 1/LYSOPHOSPHOLIPASE L1"/>
    <property type="match status" value="1"/>
</dbReference>
<dbReference type="InterPro" id="IPR013830">
    <property type="entry name" value="SGNH_hydro"/>
</dbReference>
<dbReference type="Proteomes" id="UP000256977">
    <property type="component" value="Unassembled WGS sequence"/>
</dbReference>
<dbReference type="EMBL" id="QRDZ01000010">
    <property type="protein sequence ID" value="RED76824.1"/>
    <property type="molecule type" value="Genomic_DNA"/>
</dbReference>
<dbReference type="GO" id="GO:0004622">
    <property type="term" value="F:phosphatidylcholine lysophospholipase activity"/>
    <property type="evidence" value="ECO:0007669"/>
    <property type="project" value="TreeGrafter"/>
</dbReference>
<dbReference type="InterPro" id="IPR051532">
    <property type="entry name" value="Ester_Hydrolysis_Enzymes"/>
</dbReference>
<dbReference type="RefSeq" id="WP_116061294.1">
    <property type="nucleotide sequence ID" value="NZ_QRDZ01000010.1"/>
</dbReference>
<name>A0A3D9JS14_9BACL</name>
<gene>
    <name evidence="2" type="ORF">DFP98_11043</name>
</gene>
<dbReference type="CDD" id="cd01834">
    <property type="entry name" value="SGNH_hydrolase_like_2"/>
    <property type="match status" value="1"/>
</dbReference>
<keyword evidence="3" id="KW-1185">Reference proteome</keyword>
<evidence type="ECO:0000313" key="3">
    <source>
        <dbReference type="Proteomes" id="UP000256977"/>
    </source>
</evidence>
<comment type="caution">
    <text evidence="2">The sequence shown here is derived from an EMBL/GenBank/DDBJ whole genome shotgun (WGS) entry which is preliminary data.</text>
</comment>
<accession>A0A3D9JS14</accession>
<organism evidence="2 3">
    <name type="scientific">Cohnella phaseoli</name>
    <dbReference type="NCBI Taxonomy" id="456490"/>
    <lineage>
        <taxon>Bacteria</taxon>
        <taxon>Bacillati</taxon>
        <taxon>Bacillota</taxon>
        <taxon>Bacilli</taxon>
        <taxon>Bacillales</taxon>
        <taxon>Paenibacillaceae</taxon>
        <taxon>Cohnella</taxon>
    </lineage>
</organism>
<dbReference type="PANTHER" id="PTHR30383:SF5">
    <property type="entry name" value="SGNH HYDROLASE-TYPE ESTERASE DOMAIN-CONTAINING PROTEIN"/>
    <property type="match status" value="1"/>
</dbReference>